<evidence type="ECO:0000313" key="1">
    <source>
        <dbReference type="EMBL" id="HGQ35185.1"/>
    </source>
</evidence>
<dbReference type="EMBL" id="DTCK01000008">
    <property type="protein sequence ID" value="HGQ35185.1"/>
    <property type="molecule type" value="Genomic_DNA"/>
</dbReference>
<dbReference type="EMBL" id="DTBD01000066">
    <property type="protein sequence ID" value="HGQ65003.1"/>
    <property type="molecule type" value="Genomic_DNA"/>
</dbReference>
<gene>
    <name evidence="2" type="ORF">ENU08_07150</name>
    <name evidence="1" type="ORF">ENU41_00700</name>
</gene>
<evidence type="ECO:0000313" key="2">
    <source>
        <dbReference type="EMBL" id="HGQ65003.1"/>
    </source>
</evidence>
<sequence length="169" mass="18895">MKKMLLLVILLVLSIVATTTGLYLAHLFDINIWGNVNVEEPTIIESDIELNIDREVGSKIYELGVVNIPKNISMQIKGELRDYKGDIKLVLNGILELKSKEKIYRINMPCLININEPCYRVAMIIPGYDAPLTVVSARYNVTLTLSWKASGKGSFYLKLVGSYSEGSLT</sequence>
<proteinExistence type="predicted"/>
<protein>
    <submittedName>
        <fullName evidence="2">Uncharacterized protein</fullName>
    </submittedName>
</protein>
<accession>A0A7C4NKJ0</accession>
<organism evidence="2">
    <name type="scientific">Ignisphaera aggregans</name>
    <dbReference type="NCBI Taxonomy" id="334771"/>
    <lineage>
        <taxon>Archaea</taxon>
        <taxon>Thermoproteota</taxon>
        <taxon>Thermoprotei</taxon>
        <taxon>Desulfurococcales</taxon>
        <taxon>Desulfurococcaceae</taxon>
        <taxon>Ignisphaera</taxon>
    </lineage>
</organism>
<reference evidence="2" key="1">
    <citation type="journal article" date="2020" name="mSystems">
        <title>Genome- and Community-Level Interaction Insights into Carbon Utilization and Element Cycling Functions of Hydrothermarchaeota in Hydrothermal Sediment.</title>
        <authorList>
            <person name="Zhou Z."/>
            <person name="Liu Y."/>
            <person name="Xu W."/>
            <person name="Pan J."/>
            <person name="Luo Z.H."/>
            <person name="Li M."/>
        </authorList>
    </citation>
    <scope>NUCLEOTIDE SEQUENCE [LARGE SCALE GENOMIC DNA]</scope>
    <source>
        <strain evidence="2">SpSt-637</strain>
        <strain evidence="1">SpSt-667</strain>
    </source>
</reference>
<dbReference type="AlphaFoldDB" id="A0A7C4NKJ0"/>
<comment type="caution">
    <text evidence="2">The sequence shown here is derived from an EMBL/GenBank/DDBJ whole genome shotgun (WGS) entry which is preliminary data.</text>
</comment>
<name>A0A7C4NKJ0_9CREN</name>